<comment type="caution">
    <text evidence="1">The sequence shown here is derived from an EMBL/GenBank/DDBJ whole genome shotgun (WGS) entry which is preliminary data.</text>
</comment>
<proteinExistence type="predicted"/>
<organism evidence="1 2">
    <name type="scientific">Rubroshorea leprosula</name>
    <dbReference type="NCBI Taxonomy" id="152421"/>
    <lineage>
        <taxon>Eukaryota</taxon>
        <taxon>Viridiplantae</taxon>
        <taxon>Streptophyta</taxon>
        <taxon>Embryophyta</taxon>
        <taxon>Tracheophyta</taxon>
        <taxon>Spermatophyta</taxon>
        <taxon>Magnoliopsida</taxon>
        <taxon>eudicotyledons</taxon>
        <taxon>Gunneridae</taxon>
        <taxon>Pentapetalae</taxon>
        <taxon>rosids</taxon>
        <taxon>malvids</taxon>
        <taxon>Malvales</taxon>
        <taxon>Dipterocarpaceae</taxon>
        <taxon>Rubroshorea</taxon>
    </lineage>
</organism>
<dbReference type="AlphaFoldDB" id="A0AAV5MUT0"/>
<evidence type="ECO:0000313" key="1">
    <source>
        <dbReference type="EMBL" id="GKV52137.1"/>
    </source>
</evidence>
<dbReference type="Proteomes" id="UP001054252">
    <property type="component" value="Unassembled WGS sequence"/>
</dbReference>
<keyword evidence="2" id="KW-1185">Reference proteome</keyword>
<sequence>MTTEKKIRHRLCRRQNFLQEPIGVSLRQRHLKRAVDTTLRHVKVKMTAIKMEMKRVKNSNEKERVEPREMQAMLQQLIAERMQAEEERKHALEESVRTQACCDAMEALLFAP</sequence>
<accession>A0AAV5MUT0</accession>
<gene>
    <name evidence="1" type="ORF">SLEP1_g58729</name>
</gene>
<dbReference type="EMBL" id="BPVZ01000618">
    <property type="protein sequence ID" value="GKV52137.1"/>
    <property type="molecule type" value="Genomic_DNA"/>
</dbReference>
<reference evidence="1 2" key="1">
    <citation type="journal article" date="2021" name="Commun. Biol.">
        <title>The genome of Shorea leprosula (Dipterocarpaceae) highlights the ecological relevance of drought in aseasonal tropical rainforests.</title>
        <authorList>
            <person name="Ng K.K.S."/>
            <person name="Kobayashi M.J."/>
            <person name="Fawcett J.A."/>
            <person name="Hatakeyama M."/>
            <person name="Paape T."/>
            <person name="Ng C.H."/>
            <person name="Ang C.C."/>
            <person name="Tnah L.H."/>
            <person name="Lee C.T."/>
            <person name="Nishiyama T."/>
            <person name="Sese J."/>
            <person name="O'Brien M.J."/>
            <person name="Copetti D."/>
            <person name="Mohd Noor M.I."/>
            <person name="Ong R.C."/>
            <person name="Putra M."/>
            <person name="Sireger I.Z."/>
            <person name="Indrioko S."/>
            <person name="Kosugi Y."/>
            <person name="Izuno A."/>
            <person name="Isagi Y."/>
            <person name="Lee S.L."/>
            <person name="Shimizu K.K."/>
        </authorList>
    </citation>
    <scope>NUCLEOTIDE SEQUENCE [LARGE SCALE GENOMIC DNA]</scope>
    <source>
        <strain evidence="1">214</strain>
    </source>
</reference>
<protein>
    <submittedName>
        <fullName evidence="1">Uncharacterized protein</fullName>
    </submittedName>
</protein>
<evidence type="ECO:0000313" key="2">
    <source>
        <dbReference type="Proteomes" id="UP001054252"/>
    </source>
</evidence>
<name>A0AAV5MUT0_9ROSI</name>